<accession>A0A4Y7TLP2</accession>
<evidence type="ECO:0000313" key="3">
    <source>
        <dbReference type="Proteomes" id="UP000298030"/>
    </source>
</evidence>
<dbReference type="EMBL" id="QPFP01000009">
    <property type="protein sequence ID" value="TEB34462.1"/>
    <property type="molecule type" value="Genomic_DNA"/>
</dbReference>
<proteinExistence type="predicted"/>
<keyword evidence="3" id="KW-1185">Reference proteome</keyword>
<dbReference type="Proteomes" id="UP000298030">
    <property type="component" value="Unassembled WGS sequence"/>
</dbReference>
<dbReference type="OrthoDB" id="548949at2759"/>
<dbReference type="InterPro" id="IPR036322">
    <property type="entry name" value="WD40_repeat_dom_sf"/>
</dbReference>
<evidence type="ECO:0000256" key="1">
    <source>
        <dbReference type="SAM" id="MobiDB-lite"/>
    </source>
</evidence>
<feature type="compositionally biased region" description="Acidic residues" evidence="1">
    <location>
        <begin position="535"/>
        <end position="563"/>
    </location>
</feature>
<evidence type="ECO:0000313" key="2">
    <source>
        <dbReference type="EMBL" id="TEB34462.1"/>
    </source>
</evidence>
<name>A0A4Y7TLP2_COPMI</name>
<feature type="region of interest" description="Disordered" evidence="1">
    <location>
        <begin position="528"/>
        <end position="564"/>
    </location>
</feature>
<gene>
    <name evidence="2" type="ORF">FA13DRAFT_1811788</name>
</gene>
<protein>
    <recommendedName>
        <fullName evidence="4">WD40 repeat-like protein</fullName>
    </recommendedName>
</protein>
<reference evidence="2 3" key="1">
    <citation type="journal article" date="2019" name="Nat. Ecol. Evol.">
        <title>Megaphylogeny resolves global patterns of mushroom evolution.</title>
        <authorList>
            <person name="Varga T."/>
            <person name="Krizsan K."/>
            <person name="Foldi C."/>
            <person name="Dima B."/>
            <person name="Sanchez-Garcia M."/>
            <person name="Sanchez-Ramirez S."/>
            <person name="Szollosi G.J."/>
            <person name="Szarkandi J.G."/>
            <person name="Papp V."/>
            <person name="Albert L."/>
            <person name="Andreopoulos W."/>
            <person name="Angelini C."/>
            <person name="Antonin V."/>
            <person name="Barry K.W."/>
            <person name="Bougher N.L."/>
            <person name="Buchanan P."/>
            <person name="Buyck B."/>
            <person name="Bense V."/>
            <person name="Catcheside P."/>
            <person name="Chovatia M."/>
            <person name="Cooper J."/>
            <person name="Damon W."/>
            <person name="Desjardin D."/>
            <person name="Finy P."/>
            <person name="Geml J."/>
            <person name="Haridas S."/>
            <person name="Hughes K."/>
            <person name="Justo A."/>
            <person name="Karasinski D."/>
            <person name="Kautmanova I."/>
            <person name="Kiss B."/>
            <person name="Kocsube S."/>
            <person name="Kotiranta H."/>
            <person name="LaButti K.M."/>
            <person name="Lechner B.E."/>
            <person name="Liimatainen K."/>
            <person name="Lipzen A."/>
            <person name="Lukacs Z."/>
            <person name="Mihaltcheva S."/>
            <person name="Morgado L.N."/>
            <person name="Niskanen T."/>
            <person name="Noordeloos M.E."/>
            <person name="Ohm R.A."/>
            <person name="Ortiz-Santana B."/>
            <person name="Ovrebo C."/>
            <person name="Racz N."/>
            <person name="Riley R."/>
            <person name="Savchenko A."/>
            <person name="Shiryaev A."/>
            <person name="Soop K."/>
            <person name="Spirin V."/>
            <person name="Szebenyi C."/>
            <person name="Tomsovsky M."/>
            <person name="Tulloss R.E."/>
            <person name="Uehling J."/>
            <person name="Grigoriev I.V."/>
            <person name="Vagvolgyi C."/>
            <person name="Papp T."/>
            <person name="Martin F.M."/>
            <person name="Miettinen O."/>
            <person name="Hibbett D.S."/>
            <person name="Nagy L.G."/>
        </authorList>
    </citation>
    <scope>NUCLEOTIDE SEQUENCE [LARGE SCALE GENOMIC DNA]</scope>
    <source>
        <strain evidence="2 3">FP101781</strain>
    </source>
</reference>
<dbReference type="STRING" id="71717.A0A4Y7TLP2"/>
<comment type="caution">
    <text evidence="2">The sequence shown here is derived from an EMBL/GenBank/DDBJ whole genome shotgun (WGS) entry which is preliminary data.</text>
</comment>
<dbReference type="AlphaFoldDB" id="A0A4Y7TLP2"/>
<dbReference type="InterPro" id="IPR015943">
    <property type="entry name" value="WD40/YVTN_repeat-like_dom_sf"/>
</dbReference>
<sequence>MSSDYLSRLADLEDRFSTLAEDVRQGRRVAHYEQHRDDAWKKELVEVLEGVVGVVEDAQKTDCDNLEDVLERAEALLNPAIAIAYEGWDYQLFESLESFAHGGERPLAKLELGENVHPRQIAHTDPPTQLSFQRLRLPGGRSHPLTLCRHVAPGFAPRIPDSTPSTDEPLALSVFQARSEVTSVKVRLPTTLFASQSGKGIFVPAQGGYRNRSPYVAVFYPDEEPRDALKGKTTMLGLDEVGHHGAADDESGLLFVGDRDRVKSYSFWDNDSGTKRKDLVPVHTLNSSRFESAIGILPRGRVTSKGGIIGKGLGPTEEAFSSARDDIQNIEQSSGSKPTAVLTISERDLMIARWHNHPNASGTMLVGTNNQKNSQFYCRSLDLEQEGKWVTRYIGHGGEINAFSTSKGDPNVFVTACNDNYASLFDVRHPLPVMTIEAGVSDPNCASAALCHPNGIPYIFASQEVTEAITLWDVRARAAVYDLATGNNCVSGMVWNDERNELYAATYCQYIGTDVSHIDYARAHIPAADRAAGRDDEDEDEVVDDDDDDDYEDEEGEDYDDFEQAWPKKAFHEETYFGHIFDSGDSRIFRYAFKTEPNLKIVPPDGQAWA</sequence>
<dbReference type="Gene3D" id="2.130.10.10">
    <property type="entry name" value="YVTN repeat-like/Quinoprotein amine dehydrogenase"/>
    <property type="match status" value="1"/>
</dbReference>
<dbReference type="SUPFAM" id="SSF50978">
    <property type="entry name" value="WD40 repeat-like"/>
    <property type="match status" value="1"/>
</dbReference>
<organism evidence="2 3">
    <name type="scientific">Coprinellus micaceus</name>
    <name type="common">Glistening ink-cap mushroom</name>
    <name type="synonym">Coprinus micaceus</name>
    <dbReference type="NCBI Taxonomy" id="71717"/>
    <lineage>
        <taxon>Eukaryota</taxon>
        <taxon>Fungi</taxon>
        <taxon>Dikarya</taxon>
        <taxon>Basidiomycota</taxon>
        <taxon>Agaricomycotina</taxon>
        <taxon>Agaricomycetes</taxon>
        <taxon>Agaricomycetidae</taxon>
        <taxon>Agaricales</taxon>
        <taxon>Agaricineae</taxon>
        <taxon>Psathyrellaceae</taxon>
        <taxon>Coprinellus</taxon>
    </lineage>
</organism>
<evidence type="ECO:0008006" key="4">
    <source>
        <dbReference type="Google" id="ProtNLM"/>
    </source>
</evidence>